<evidence type="ECO:0000313" key="7">
    <source>
        <dbReference type="EMBL" id="KAK6131058.1"/>
    </source>
</evidence>
<dbReference type="EMBL" id="JABTTQ020001482">
    <property type="protein sequence ID" value="KAK6131058.1"/>
    <property type="molecule type" value="Genomic_DNA"/>
</dbReference>
<protein>
    <recommendedName>
        <fullName evidence="4">Exocyst complex component SEC5</fullName>
    </recommendedName>
</protein>
<feature type="domain" description="Exocyst complex component EXOC2/Sec5 N-terminal" evidence="6">
    <location>
        <begin position="329"/>
        <end position="627"/>
    </location>
</feature>
<comment type="subunit">
    <text evidence="4">Component of the exocyst complex.</text>
</comment>
<name>A0ABR0V917_REHGL</name>
<evidence type="ECO:0000256" key="5">
    <source>
        <dbReference type="SAM" id="MobiDB-lite"/>
    </source>
</evidence>
<evidence type="ECO:0000313" key="8">
    <source>
        <dbReference type="Proteomes" id="UP001318860"/>
    </source>
</evidence>
<keyword evidence="2 4" id="KW-0813">Transport</keyword>
<gene>
    <name evidence="7" type="ORF">DH2020_035202</name>
</gene>
<proteinExistence type="inferred from homology"/>
<evidence type="ECO:0000256" key="4">
    <source>
        <dbReference type="RuleBase" id="RU365069"/>
    </source>
</evidence>
<evidence type="ECO:0000256" key="1">
    <source>
        <dbReference type="ARBA" id="ARBA00010578"/>
    </source>
</evidence>
<keyword evidence="8" id="KW-1185">Reference proteome</keyword>
<accession>A0ABR0V917</accession>
<dbReference type="PANTHER" id="PTHR13043:SF1">
    <property type="entry name" value="EXOCYST COMPLEX COMPONENT 2"/>
    <property type="match status" value="1"/>
</dbReference>
<evidence type="ECO:0000259" key="6">
    <source>
        <dbReference type="Pfam" id="PF15469"/>
    </source>
</evidence>
<feature type="compositionally biased region" description="Basic and acidic residues" evidence="5">
    <location>
        <begin position="109"/>
        <end position="121"/>
    </location>
</feature>
<reference evidence="7 8" key="1">
    <citation type="journal article" date="2021" name="Comput. Struct. Biotechnol. J.">
        <title>De novo genome assembly of the potent medicinal plant Rehmannia glutinosa using nanopore technology.</title>
        <authorList>
            <person name="Ma L."/>
            <person name="Dong C."/>
            <person name="Song C."/>
            <person name="Wang X."/>
            <person name="Zheng X."/>
            <person name="Niu Y."/>
            <person name="Chen S."/>
            <person name="Feng W."/>
        </authorList>
    </citation>
    <scope>NUCLEOTIDE SEQUENCE [LARGE SCALE GENOMIC DNA]</scope>
    <source>
        <strain evidence="7">DH-2019</strain>
    </source>
</reference>
<feature type="compositionally biased region" description="Polar residues" evidence="5">
    <location>
        <begin position="30"/>
        <end position="57"/>
    </location>
</feature>
<feature type="region of interest" description="Disordered" evidence="5">
    <location>
        <begin position="21"/>
        <end position="121"/>
    </location>
</feature>
<feature type="domain" description="Exocyst complex component EXOC2/Sec5 N-terminal" evidence="6">
    <location>
        <begin position="209"/>
        <end position="326"/>
    </location>
</feature>
<dbReference type="InterPro" id="IPR039481">
    <property type="entry name" value="EXOC2/Sec5_N_dom"/>
</dbReference>
<keyword evidence="4" id="KW-0653">Protein transport</keyword>
<dbReference type="Proteomes" id="UP001318860">
    <property type="component" value="Unassembled WGS sequence"/>
</dbReference>
<sequence length="638" mass="71492">MSSDGDDLDEDELLQIALKEQAQRDLNYHKPSQATSKPVRNYVQPPSNRGPSASGRNLNAAPPQQKKGINQQRKPSLDEDEDSEVELLSISSGDEDDRGGVVPRNRVGSGREDDKAWDGEEPNCWKRVDEAELARRVREMRDSKAVPVAQKIERKPKGLSSVQSLPRGMEWVDPLGLGLINHKTFRLISDNVANAPSSIDVEPLDPNARDTSAADLESGALSLKNDLKGRTQQKKQLVKENFDCFVSCKTTIDDIESKLKRIEEDPEGAGTSHLFNCIQGVSSLSNRAFGPLFERQAQAEKIRSVQGMLQRFRTLFNLPSAIVETLVRVGILKRVLEEVEKVMQEFKGMLYKAMEDPNIDLTNLENTVRLLLELEPESDPIKHYLNIQNRKIRGLLEKCTLDHEARMENLQNELREKALSDAKWRQIQQDINQSAGVDYSLSAVNSHLAGDLFPAAETSSEELDALRGRYIRQLTGSSSTDPSTNSSMNKAEDKVGDLDEVAGMIRNTLSAYESKVLCTFRDLEESNILSPYMNDAIKEISRASQAFEAKESAPPIAVSALRTLEFEISKIYILRLCSWMRSSIEEISKDESWVPVSILERNKSPYSISSLPLVFRAVMISAMDQINEREGEGLFHSF</sequence>
<keyword evidence="3 4" id="KW-0268">Exocytosis</keyword>
<dbReference type="Pfam" id="PF15469">
    <property type="entry name" value="Sec5"/>
    <property type="match status" value="2"/>
</dbReference>
<dbReference type="PANTHER" id="PTHR13043">
    <property type="entry name" value="EXOCYST COMPLEX COMPONENT SEC5"/>
    <property type="match status" value="1"/>
</dbReference>
<organism evidence="7 8">
    <name type="scientific">Rehmannia glutinosa</name>
    <name type="common">Chinese foxglove</name>
    <dbReference type="NCBI Taxonomy" id="99300"/>
    <lineage>
        <taxon>Eukaryota</taxon>
        <taxon>Viridiplantae</taxon>
        <taxon>Streptophyta</taxon>
        <taxon>Embryophyta</taxon>
        <taxon>Tracheophyta</taxon>
        <taxon>Spermatophyta</taxon>
        <taxon>Magnoliopsida</taxon>
        <taxon>eudicotyledons</taxon>
        <taxon>Gunneridae</taxon>
        <taxon>Pentapetalae</taxon>
        <taxon>asterids</taxon>
        <taxon>lamiids</taxon>
        <taxon>Lamiales</taxon>
        <taxon>Orobanchaceae</taxon>
        <taxon>Rehmannieae</taxon>
        <taxon>Rehmannia</taxon>
    </lineage>
</organism>
<evidence type="ECO:0000256" key="3">
    <source>
        <dbReference type="ARBA" id="ARBA00022483"/>
    </source>
</evidence>
<dbReference type="InterPro" id="IPR029175">
    <property type="entry name" value="EXOC2/Sec5"/>
</dbReference>
<evidence type="ECO:0000256" key="2">
    <source>
        <dbReference type="ARBA" id="ARBA00022448"/>
    </source>
</evidence>
<comment type="function">
    <text evidence="4">Component of the exocyst complex involved in the docking of exocytic vesicles with fusion sites on the plasma membrane.</text>
</comment>
<comment type="caution">
    <text evidence="7">The sequence shown here is derived from an EMBL/GenBank/DDBJ whole genome shotgun (WGS) entry which is preliminary data.</text>
</comment>
<comment type="similarity">
    <text evidence="1 4">Belongs to the SEC5 family.</text>
</comment>